<evidence type="ECO:0000256" key="1">
    <source>
        <dbReference type="SAM" id="Phobius"/>
    </source>
</evidence>
<reference evidence="2" key="1">
    <citation type="submission" date="2021-05" db="EMBL/GenBank/DDBJ databases">
        <authorList>
            <person name="Alioto T."/>
            <person name="Alioto T."/>
            <person name="Gomez Garrido J."/>
        </authorList>
    </citation>
    <scope>NUCLEOTIDE SEQUENCE</scope>
</reference>
<keyword evidence="1" id="KW-0472">Membrane</keyword>
<sequence>MGSILRRFPFYLNFLSLIILTSVSVFDGVVLSRFGIDAFVCKRIIINVNRIPEVFRLFIIIVLHLRLFLGTVHFFLGKTVPNVSKVTFVLMRLFFFFVTDDNIKILHSKQDPIKFFREC</sequence>
<feature type="transmembrane region" description="Helical" evidence="1">
    <location>
        <begin position="12"/>
        <end position="36"/>
    </location>
</feature>
<accession>A0A8D8J2N8</accession>
<dbReference type="EMBL" id="HBUE01271557">
    <property type="protein sequence ID" value="CAG6564208.1"/>
    <property type="molecule type" value="Transcribed_RNA"/>
</dbReference>
<evidence type="ECO:0000313" key="2">
    <source>
        <dbReference type="EMBL" id="CAG6564208.1"/>
    </source>
</evidence>
<dbReference type="EMBL" id="HBUE01271553">
    <property type="protein sequence ID" value="CAG6564205.1"/>
    <property type="molecule type" value="Transcribed_RNA"/>
</dbReference>
<dbReference type="AlphaFoldDB" id="A0A8D8J2N8"/>
<dbReference type="EMBL" id="HBUE01166244">
    <property type="protein sequence ID" value="CAG6512747.1"/>
    <property type="molecule type" value="Transcribed_RNA"/>
</dbReference>
<protein>
    <submittedName>
        <fullName evidence="2">(northern house mosquito) hypothetical protein</fullName>
    </submittedName>
</protein>
<keyword evidence="1" id="KW-1133">Transmembrane helix</keyword>
<name>A0A8D8J2N8_CULPI</name>
<keyword evidence="1" id="KW-0812">Transmembrane</keyword>
<dbReference type="EMBL" id="HBUE01166240">
    <property type="protein sequence ID" value="CAG6512744.1"/>
    <property type="molecule type" value="Transcribed_RNA"/>
</dbReference>
<proteinExistence type="predicted"/>
<feature type="transmembrane region" description="Helical" evidence="1">
    <location>
        <begin position="57"/>
        <end position="76"/>
    </location>
</feature>
<organism evidence="2">
    <name type="scientific">Culex pipiens</name>
    <name type="common">House mosquito</name>
    <dbReference type="NCBI Taxonomy" id="7175"/>
    <lineage>
        <taxon>Eukaryota</taxon>
        <taxon>Metazoa</taxon>
        <taxon>Ecdysozoa</taxon>
        <taxon>Arthropoda</taxon>
        <taxon>Hexapoda</taxon>
        <taxon>Insecta</taxon>
        <taxon>Pterygota</taxon>
        <taxon>Neoptera</taxon>
        <taxon>Endopterygota</taxon>
        <taxon>Diptera</taxon>
        <taxon>Nematocera</taxon>
        <taxon>Culicoidea</taxon>
        <taxon>Culicidae</taxon>
        <taxon>Culicinae</taxon>
        <taxon>Culicini</taxon>
        <taxon>Culex</taxon>
        <taxon>Culex</taxon>
    </lineage>
</organism>